<dbReference type="InterPro" id="IPR058240">
    <property type="entry name" value="rSAM_sf"/>
</dbReference>
<evidence type="ECO:0000313" key="6">
    <source>
        <dbReference type="EMBL" id="TXF11647.1"/>
    </source>
</evidence>
<dbReference type="GO" id="GO:0046872">
    <property type="term" value="F:metal ion binding"/>
    <property type="evidence" value="ECO:0007669"/>
    <property type="project" value="UniProtKB-KW"/>
</dbReference>
<keyword evidence="5" id="KW-0411">Iron-sulfur</keyword>
<dbReference type="GO" id="GO:0003824">
    <property type="term" value="F:catalytic activity"/>
    <property type="evidence" value="ECO:0007669"/>
    <property type="project" value="InterPro"/>
</dbReference>
<dbReference type="RefSeq" id="WP_147800046.1">
    <property type="nucleotide sequence ID" value="NZ_VPFL01000012.1"/>
</dbReference>
<dbReference type="InterPro" id="IPR007197">
    <property type="entry name" value="rSAM"/>
</dbReference>
<dbReference type="AlphaFoldDB" id="A0A5C7ESK7"/>
<proteinExistence type="predicted"/>
<protein>
    <submittedName>
        <fullName evidence="6">Radical SAM protein</fullName>
    </submittedName>
</protein>
<sequence>MATAPRTLTTIDHDRSAAGLTYVYPVVSRRARGLSVGINLNTNSACNWRCIYCQVPGLVRGAAPAVEFKQLEQELRAFLAEVVHGDFLQRAVPAGMQRLNDVALSGNGEPTSAREFDRVVETVGRVMREVPVPPETKLVLITNGSLMHRAAVQRGLVRMRELNGEVWFKLDSATRAGLERINHTGMGPARLRANLEIAARLCPTWIQTSVFLLDGEPPSAADRAAYLDFLADMLRTGVPLKGILLYSLARPSMQPEAPRLAPVSDAWGQRFADEIRRLGLAVEWNP</sequence>
<dbReference type="OrthoDB" id="9800840at2"/>
<keyword evidence="7" id="KW-1185">Reference proteome</keyword>
<dbReference type="Proteomes" id="UP000321201">
    <property type="component" value="Unassembled WGS sequence"/>
</dbReference>
<dbReference type="InterPro" id="IPR013785">
    <property type="entry name" value="Aldolase_TIM"/>
</dbReference>
<accession>A0A5C7ESK7</accession>
<evidence type="ECO:0000256" key="1">
    <source>
        <dbReference type="ARBA" id="ARBA00001966"/>
    </source>
</evidence>
<name>A0A5C7ESK7_9PROT</name>
<comment type="caution">
    <text evidence="6">The sequence shown here is derived from an EMBL/GenBank/DDBJ whole genome shotgun (WGS) entry which is preliminary data.</text>
</comment>
<dbReference type="EMBL" id="VPFL01000012">
    <property type="protein sequence ID" value="TXF11647.1"/>
    <property type="molecule type" value="Genomic_DNA"/>
</dbReference>
<dbReference type="GO" id="GO:0051536">
    <property type="term" value="F:iron-sulfur cluster binding"/>
    <property type="evidence" value="ECO:0007669"/>
    <property type="project" value="UniProtKB-KW"/>
</dbReference>
<evidence type="ECO:0000256" key="4">
    <source>
        <dbReference type="ARBA" id="ARBA00023004"/>
    </source>
</evidence>
<evidence type="ECO:0000256" key="5">
    <source>
        <dbReference type="ARBA" id="ARBA00023014"/>
    </source>
</evidence>
<comment type="cofactor">
    <cofactor evidence="1">
        <name>[4Fe-4S] cluster</name>
        <dbReference type="ChEBI" id="CHEBI:49883"/>
    </cofactor>
</comment>
<organism evidence="6 7">
    <name type="scientific">Pelomicrobium methylotrophicum</name>
    <dbReference type="NCBI Taxonomy" id="2602750"/>
    <lineage>
        <taxon>Bacteria</taxon>
        <taxon>Pseudomonadati</taxon>
        <taxon>Pseudomonadota</taxon>
        <taxon>Hydrogenophilia</taxon>
        <taxon>Hydrogenophilia incertae sedis</taxon>
        <taxon>Pelomicrobium</taxon>
    </lineage>
</organism>
<keyword evidence="2" id="KW-0949">S-adenosyl-L-methionine</keyword>
<dbReference type="CDD" id="cd01335">
    <property type="entry name" value="Radical_SAM"/>
    <property type="match status" value="1"/>
</dbReference>
<evidence type="ECO:0000313" key="7">
    <source>
        <dbReference type="Proteomes" id="UP000321201"/>
    </source>
</evidence>
<dbReference type="InParanoid" id="A0A5C7ESK7"/>
<dbReference type="SUPFAM" id="SSF102114">
    <property type="entry name" value="Radical SAM enzymes"/>
    <property type="match status" value="1"/>
</dbReference>
<evidence type="ECO:0000256" key="2">
    <source>
        <dbReference type="ARBA" id="ARBA00022691"/>
    </source>
</evidence>
<keyword evidence="3" id="KW-0479">Metal-binding</keyword>
<reference evidence="6 7" key="1">
    <citation type="submission" date="2019-08" db="EMBL/GenBank/DDBJ databases">
        <title>Pelomicrobium methylotrophicum gen. nov., sp. nov. a moderately thermophilic, facultatively anaerobic, lithoautotrophic and methylotrophic bacterium isolated from a terrestrial mud volcano.</title>
        <authorList>
            <person name="Slobodkina G.B."/>
            <person name="Merkel A.Y."/>
            <person name="Slobodkin A.I."/>
        </authorList>
    </citation>
    <scope>NUCLEOTIDE SEQUENCE [LARGE SCALE GENOMIC DNA]</scope>
    <source>
        <strain evidence="6 7">SM250</strain>
    </source>
</reference>
<keyword evidence="4" id="KW-0408">Iron</keyword>
<gene>
    <name evidence="6" type="ORF">FR698_09930</name>
</gene>
<dbReference type="SFLD" id="SFLDS00029">
    <property type="entry name" value="Radical_SAM"/>
    <property type="match status" value="1"/>
</dbReference>
<dbReference type="Gene3D" id="3.20.20.70">
    <property type="entry name" value="Aldolase class I"/>
    <property type="match status" value="1"/>
</dbReference>
<evidence type="ECO:0000256" key="3">
    <source>
        <dbReference type="ARBA" id="ARBA00022723"/>
    </source>
</evidence>